<evidence type="ECO:0000313" key="2">
    <source>
        <dbReference type="EMBL" id="TGJ87224.1"/>
    </source>
</evidence>
<dbReference type="OrthoDB" id="5395390at2759"/>
<name>A0A4Z0YT61_9PEZI</name>
<dbReference type="PANTHER" id="PTHR34755">
    <property type="entry name" value="SERINE/ARGININE REPETITIVE MATRIX PROTEIN 3-RELATED"/>
    <property type="match status" value="1"/>
</dbReference>
<gene>
    <name evidence="2" type="ORF">E0Z10_g1554</name>
</gene>
<dbReference type="STRING" id="37992.A0A4Z0YT61"/>
<comment type="caution">
    <text evidence="2">The sequence shown here is derived from an EMBL/GenBank/DDBJ whole genome shotgun (WGS) entry which is preliminary data.</text>
</comment>
<feature type="compositionally biased region" description="Acidic residues" evidence="1">
    <location>
        <begin position="715"/>
        <end position="738"/>
    </location>
</feature>
<dbReference type="SUPFAM" id="SSF52047">
    <property type="entry name" value="RNI-like"/>
    <property type="match status" value="1"/>
</dbReference>
<organism evidence="2 3">
    <name type="scientific">Xylaria hypoxylon</name>
    <dbReference type="NCBI Taxonomy" id="37992"/>
    <lineage>
        <taxon>Eukaryota</taxon>
        <taxon>Fungi</taxon>
        <taxon>Dikarya</taxon>
        <taxon>Ascomycota</taxon>
        <taxon>Pezizomycotina</taxon>
        <taxon>Sordariomycetes</taxon>
        <taxon>Xylariomycetidae</taxon>
        <taxon>Xylariales</taxon>
        <taxon>Xylariaceae</taxon>
        <taxon>Xylaria</taxon>
    </lineage>
</organism>
<dbReference type="InterPro" id="IPR032675">
    <property type="entry name" value="LRR_dom_sf"/>
</dbReference>
<accession>A0A4Z0YT61</accession>
<keyword evidence="3" id="KW-1185">Reference proteome</keyword>
<evidence type="ECO:0000313" key="3">
    <source>
        <dbReference type="Proteomes" id="UP000297716"/>
    </source>
</evidence>
<protein>
    <submittedName>
        <fullName evidence="2">Uncharacterized protein</fullName>
    </submittedName>
</protein>
<reference evidence="2 3" key="1">
    <citation type="submission" date="2019-03" db="EMBL/GenBank/DDBJ databases">
        <title>Draft genome sequence of Xylaria hypoxylon DSM 108379, a ubiquitous saprotrophic-parasitic fungi on hardwood.</title>
        <authorList>
            <person name="Buettner E."/>
            <person name="Leonhardt S."/>
            <person name="Gebauer A.M."/>
            <person name="Liers C."/>
            <person name="Hofrichter M."/>
            <person name="Kellner H."/>
        </authorList>
    </citation>
    <scope>NUCLEOTIDE SEQUENCE [LARGE SCALE GENOMIC DNA]</scope>
    <source>
        <strain evidence="2 3">DSM 108379</strain>
    </source>
</reference>
<feature type="region of interest" description="Disordered" evidence="1">
    <location>
        <begin position="592"/>
        <end position="638"/>
    </location>
</feature>
<dbReference type="InterPro" id="IPR052109">
    <property type="entry name" value="SRRM_Domain-Containing"/>
</dbReference>
<feature type="compositionally biased region" description="Low complexity" evidence="1">
    <location>
        <begin position="668"/>
        <end position="681"/>
    </location>
</feature>
<dbReference type="AlphaFoldDB" id="A0A4Z0YT61"/>
<feature type="compositionally biased region" description="Low complexity" evidence="1">
    <location>
        <begin position="40"/>
        <end position="52"/>
    </location>
</feature>
<proteinExistence type="predicted"/>
<feature type="region of interest" description="Disordered" evidence="1">
    <location>
        <begin position="1"/>
        <end position="104"/>
    </location>
</feature>
<dbReference type="Proteomes" id="UP000297716">
    <property type="component" value="Unassembled WGS sequence"/>
</dbReference>
<dbReference type="PANTHER" id="PTHR34755:SF4">
    <property type="entry name" value="F-BOX DOMAIN-CONTAINING PROTEIN"/>
    <property type="match status" value="1"/>
</dbReference>
<dbReference type="Gene3D" id="3.80.10.10">
    <property type="entry name" value="Ribonuclease Inhibitor"/>
    <property type="match status" value="1"/>
</dbReference>
<evidence type="ECO:0000256" key="1">
    <source>
        <dbReference type="SAM" id="MobiDB-lite"/>
    </source>
</evidence>
<feature type="compositionally biased region" description="Low complexity" evidence="1">
    <location>
        <begin position="76"/>
        <end position="88"/>
    </location>
</feature>
<feature type="region of interest" description="Disordered" evidence="1">
    <location>
        <begin position="652"/>
        <end position="681"/>
    </location>
</feature>
<feature type="region of interest" description="Disordered" evidence="1">
    <location>
        <begin position="711"/>
        <end position="738"/>
    </location>
</feature>
<sequence>MDDDTDNPPPRPRPTRDLPSRRAKTKAPARETRATAAYFTSSSNTQTSPSSTEAEHQAPSRNLRSLRPQREKRKPVSLATSSSSTPAKSTKRQRVQPPVAGTHLLHRRRRARSSDIVGDLLLDNSSLSPPWRTLPYHVWLRVFSFIAAPIRNPASRIDDFTEAVNTLLSGARTCRSTAEPALAVLYKCPPFYRAYNKSPQASFVQFLQTLAFAPSKTLIRYRPKVEILRIDVDTFLTKRINGQQLQLKQVVKHLPRLACLELYHPADDPPYRDLNTHLRWRVSKDDLLDGLAPLPGGDSSVGDKTTTTALKSWRWNSRLTPTDLSLDRLSEMHALPGFWSLRKVAYVNYQLPSTTQFSARARESQEAQNSDLQAIARLATSITALPDLQHLVIESSTLANGLLLDRLPKTLTHLELVNCWEITSEDMSTFLMSHGNSLVHLTLKHCQSLSLGFLPVLGTSCPNLAHLEVDLSYFRHHESYADNKPEYITLLEVDQVPTWPSSIQSIEIINMRKWTREAAEMFFGSLMKNAKALPILRRLEFKVILNIEWRQRREMRRSLVDQMTRVFKRKSPPPRDQKTICRYNEMKLKDVDEPRDELQMLRPATRRSTRITNQSSTPLSNKYDTPPKSRSNLSKDVPVTRSLRSFKSISKFDADDEDSSEDELAMGNTATRRSNSRTTTARAAGLRGDEFIHGLCDVVDIQVDNQRPAERQYDMDDFLDSAEESDPEWNSDEDELFT</sequence>
<dbReference type="EMBL" id="SKBN01000016">
    <property type="protein sequence ID" value="TGJ87224.1"/>
    <property type="molecule type" value="Genomic_DNA"/>
</dbReference>
<feature type="compositionally biased region" description="Acidic residues" evidence="1">
    <location>
        <begin position="654"/>
        <end position="664"/>
    </location>
</feature>
<feature type="compositionally biased region" description="Polar residues" evidence="1">
    <location>
        <begin position="610"/>
        <end position="634"/>
    </location>
</feature>